<proteinExistence type="predicted"/>
<organism evidence="1 2">
    <name type="scientific">Ciona savignyi</name>
    <name type="common">Pacific transparent sea squirt</name>
    <dbReference type="NCBI Taxonomy" id="51511"/>
    <lineage>
        <taxon>Eukaryota</taxon>
        <taxon>Metazoa</taxon>
        <taxon>Chordata</taxon>
        <taxon>Tunicata</taxon>
        <taxon>Ascidiacea</taxon>
        <taxon>Phlebobranchia</taxon>
        <taxon>Cionidae</taxon>
        <taxon>Ciona</taxon>
    </lineage>
</organism>
<keyword evidence="2" id="KW-1185">Reference proteome</keyword>
<dbReference type="GeneTree" id="ENSGT00390000004516"/>
<dbReference type="InParanoid" id="H2YWQ8"/>
<dbReference type="HOGENOM" id="CLU_3410582_0_0_1"/>
<name>H2YWQ8_CIOSA</name>
<accession>H2YWQ8</accession>
<protein>
    <submittedName>
        <fullName evidence="1">Uncharacterized protein</fullName>
    </submittedName>
</protein>
<evidence type="ECO:0000313" key="1">
    <source>
        <dbReference type="Ensembl" id="ENSCSAVP00000009769.1"/>
    </source>
</evidence>
<dbReference type="Proteomes" id="UP000007875">
    <property type="component" value="Unassembled WGS sequence"/>
</dbReference>
<evidence type="ECO:0000313" key="2">
    <source>
        <dbReference type="Proteomes" id="UP000007875"/>
    </source>
</evidence>
<dbReference type="Ensembl" id="ENSCSAVT00000009887.1">
    <property type="protein sequence ID" value="ENSCSAVP00000009769.1"/>
    <property type="gene ID" value="ENSCSAVG00000005732.1"/>
</dbReference>
<sequence>MKNAESFFPEHLVASQTVIEQTMANLTNM</sequence>
<dbReference type="AlphaFoldDB" id="H2YWQ8"/>
<reference evidence="2" key="1">
    <citation type="submission" date="2003-08" db="EMBL/GenBank/DDBJ databases">
        <authorList>
            <person name="Birren B."/>
            <person name="Nusbaum C."/>
            <person name="Abebe A."/>
            <person name="Abouelleil A."/>
            <person name="Adekoya E."/>
            <person name="Ait-zahra M."/>
            <person name="Allen N."/>
            <person name="Allen T."/>
            <person name="An P."/>
            <person name="Anderson M."/>
            <person name="Anderson S."/>
            <person name="Arachchi H."/>
            <person name="Armbruster J."/>
            <person name="Bachantsang P."/>
            <person name="Baldwin J."/>
            <person name="Barry A."/>
            <person name="Bayul T."/>
            <person name="Blitshsteyn B."/>
            <person name="Bloom T."/>
            <person name="Blye J."/>
            <person name="Boguslavskiy L."/>
            <person name="Borowsky M."/>
            <person name="Boukhgalter B."/>
            <person name="Brunache A."/>
            <person name="Butler J."/>
            <person name="Calixte N."/>
            <person name="Calvo S."/>
            <person name="Camarata J."/>
            <person name="Campo K."/>
            <person name="Chang J."/>
            <person name="Cheshatsang Y."/>
            <person name="Citroen M."/>
            <person name="Collymore A."/>
            <person name="Considine T."/>
            <person name="Cook A."/>
            <person name="Cooke P."/>
            <person name="Corum B."/>
            <person name="Cuomo C."/>
            <person name="David R."/>
            <person name="Dawoe T."/>
            <person name="Degray S."/>
            <person name="Dodge S."/>
            <person name="Dooley K."/>
            <person name="Dorje P."/>
            <person name="Dorjee K."/>
            <person name="Dorris L."/>
            <person name="Duffey N."/>
            <person name="Dupes A."/>
            <person name="Elkins T."/>
            <person name="Engels R."/>
            <person name="Erickson J."/>
            <person name="Farina A."/>
            <person name="Faro S."/>
            <person name="Ferreira P."/>
            <person name="Fischer H."/>
            <person name="Fitzgerald M."/>
            <person name="Foley K."/>
            <person name="Gage D."/>
            <person name="Galagan J."/>
            <person name="Gearin G."/>
            <person name="Gnerre S."/>
            <person name="Gnirke A."/>
            <person name="Goyette A."/>
            <person name="Graham J."/>
            <person name="Grandbois E."/>
            <person name="Gyaltsen K."/>
            <person name="Hafez N."/>
            <person name="Hagopian D."/>
            <person name="Hagos B."/>
            <person name="Hall J."/>
            <person name="Hatcher B."/>
            <person name="Heller A."/>
            <person name="Higgins H."/>
            <person name="Honan T."/>
            <person name="Horn A."/>
            <person name="Houde N."/>
            <person name="Hughes L."/>
            <person name="Hulme W."/>
            <person name="Husby E."/>
            <person name="Iliev I."/>
            <person name="Jaffe D."/>
            <person name="Jones C."/>
            <person name="Kamal M."/>
            <person name="Kamat A."/>
            <person name="Kamvysselis M."/>
            <person name="Karlsson E."/>
            <person name="Kells C."/>
            <person name="Kieu A."/>
            <person name="Kisner P."/>
            <person name="Kodira C."/>
            <person name="Kulbokas E."/>
            <person name="Labutti K."/>
            <person name="Lama D."/>
            <person name="Landers T."/>
            <person name="Leger J."/>
            <person name="Levine S."/>
            <person name="Lewis D."/>
            <person name="Lewis T."/>
            <person name="Lindblad-toh K."/>
            <person name="Liu X."/>
            <person name="Lokyitsang T."/>
            <person name="Lokyitsang Y."/>
            <person name="Lucien O."/>
            <person name="Lui A."/>
            <person name="Ma L.J."/>
            <person name="Mabbitt R."/>
            <person name="Macdonald J."/>
            <person name="Maclean C."/>
            <person name="Major J."/>
            <person name="Manning J."/>
            <person name="Marabella R."/>
            <person name="Maru K."/>
            <person name="Matthews C."/>
            <person name="Mauceli E."/>
            <person name="Mccarthy M."/>
            <person name="Mcdonough S."/>
            <person name="Mcghee T."/>
            <person name="Meldrim J."/>
            <person name="Meneus L."/>
            <person name="Mesirov J."/>
            <person name="Mihalev A."/>
            <person name="Mihova T."/>
            <person name="Mikkelsen T."/>
            <person name="Mlenga V."/>
            <person name="Moru K."/>
            <person name="Mozes J."/>
            <person name="Mulrain L."/>
            <person name="Munson G."/>
            <person name="Naylor J."/>
            <person name="Newes C."/>
            <person name="Nguyen C."/>
            <person name="Nguyen N."/>
            <person name="Nguyen T."/>
            <person name="Nicol R."/>
            <person name="Nielsen C."/>
            <person name="Nizzari M."/>
            <person name="Norbu C."/>
            <person name="Norbu N."/>
            <person name="O'donnell P."/>
            <person name="Okoawo O."/>
            <person name="O'leary S."/>
            <person name="Omotosho B."/>
            <person name="O'neill K."/>
            <person name="Osman S."/>
            <person name="Parker S."/>
            <person name="Perrin D."/>
            <person name="Phunkhang P."/>
            <person name="Piqani B."/>
            <person name="Purcell S."/>
            <person name="Rachupka T."/>
            <person name="Ramasamy U."/>
            <person name="Rameau R."/>
            <person name="Ray V."/>
            <person name="Raymond C."/>
            <person name="Retta R."/>
            <person name="Richardson S."/>
            <person name="Rise C."/>
            <person name="Rodriguez J."/>
            <person name="Rogers J."/>
            <person name="Rogov P."/>
            <person name="Rutman M."/>
            <person name="Schupbach R."/>
            <person name="Seaman C."/>
            <person name="Settipalli S."/>
            <person name="Sharpe T."/>
            <person name="Sheridan J."/>
            <person name="Sherpa N."/>
            <person name="Shi J."/>
            <person name="Smirnov S."/>
            <person name="Smith C."/>
            <person name="Sougnez C."/>
            <person name="Spencer B."/>
            <person name="Stalker J."/>
            <person name="Stange-thomann N."/>
            <person name="Stavropoulos S."/>
            <person name="Stetson K."/>
            <person name="Stone C."/>
            <person name="Stone S."/>
            <person name="Stubbs M."/>
            <person name="Talamas J."/>
            <person name="Tchuinga P."/>
            <person name="Tenzing P."/>
            <person name="Tesfaye S."/>
            <person name="Theodore J."/>
            <person name="Thoulutsang Y."/>
            <person name="Topham K."/>
            <person name="Towey S."/>
            <person name="Tsamla T."/>
            <person name="Tsomo N."/>
            <person name="Vallee D."/>
            <person name="Vassiliev H."/>
            <person name="Venkataraman V."/>
            <person name="Vinson J."/>
            <person name="Vo A."/>
            <person name="Wade C."/>
            <person name="Wang S."/>
            <person name="Wangchuk T."/>
            <person name="Wangdi T."/>
            <person name="Whittaker C."/>
            <person name="Wilkinson J."/>
            <person name="Wu Y."/>
            <person name="Wyman D."/>
            <person name="Yadav S."/>
            <person name="Yang S."/>
            <person name="Yang X."/>
            <person name="Yeager S."/>
            <person name="Yee E."/>
            <person name="Young G."/>
            <person name="Zainoun J."/>
            <person name="Zembeck L."/>
            <person name="Zimmer A."/>
            <person name="Zody M."/>
            <person name="Lander E."/>
        </authorList>
    </citation>
    <scope>NUCLEOTIDE SEQUENCE [LARGE SCALE GENOMIC DNA]</scope>
</reference>
<reference evidence="1" key="2">
    <citation type="submission" date="2025-08" db="UniProtKB">
        <authorList>
            <consortium name="Ensembl"/>
        </authorList>
    </citation>
    <scope>IDENTIFICATION</scope>
</reference>
<reference evidence="1" key="3">
    <citation type="submission" date="2025-09" db="UniProtKB">
        <authorList>
            <consortium name="Ensembl"/>
        </authorList>
    </citation>
    <scope>IDENTIFICATION</scope>
</reference>